<protein>
    <recommendedName>
        <fullName evidence="1">DUF3427 domain-containing protein</fullName>
    </recommendedName>
</protein>
<dbReference type="InterPro" id="IPR021835">
    <property type="entry name" value="DUF3427"/>
</dbReference>
<dbReference type="AlphaFoldDB" id="A0A075G5F8"/>
<feature type="domain" description="DUF3427" evidence="1">
    <location>
        <begin position="2"/>
        <end position="96"/>
    </location>
</feature>
<reference evidence="2" key="1">
    <citation type="journal article" date="2014" name="Genome Biol. Evol.">
        <title>Pangenome evidence for extensive interdomain horizontal transfer affecting lineage core and shell genes in uncultured planktonic thaumarchaeota and euryarchaeota.</title>
        <authorList>
            <person name="Deschamps P."/>
            <person name="Zivanovic Y."/>
            <person name="Moreira D."/>
            <person name="Rodriguez-Valera F."/>
            <person name="Lopez-Garcia P."/>
        </authorList>
    </citation>
    <scope>NUCLEOTIDE SEQUENCE</scope>
</reference>
<evidence type="ECO:0000313" key="2">
    <source>
        <dbReference type="EMBL" id="AIE98664.1"/>
    </source>
</evidence>
<dbReference type="EMBL" id="KF900541">
    <property type="protein sequence ID" value="AIE98664.1"/>
    <property type="molecule type" value="Genomic_DNA"/>
</dbReference>
<dbReference type="Pfam" id="PF11907">
    <property type="entry name" value="DUF3427"/>
    <property type="match status" value="1"/>
</dbReference>
<proteinExistence type="predicted"/>
<sequence>MLGEKYSRKDLTKIFDEDSMGREGIFYCNNFRTIILFSDLVKERTEFTYNNYFEGDYFHWDSQRKQNINTPKIKEIIQKEKEVIVEELNILIMIQKLVIQFT</sequence>
<name>A0A075G5F8_9ARCH</name>
<organism evidence="2">
    <name type="scientific">uncultured marine thaumarchaeote KM3_06_C02</name>
    <dbReference type="NCBI Taxonomy" id="1455976"/>
    <lineage>
        <taxon>Archaea</taxon>
        <taxon>Nitrososphaerota</taxon>
        <taxon>environmental samples</taxon>
    </lineage>
</organism>
<evidence type="ECO:0000259" key="1">
    <source>
        <dbReference type="Pfam" id="PF11907"/>
    </source>
</evidence>
<accession>A0A075G5F8</accession>